<sequence>MAVSAFMTARTTMETASFRVNVLQWIQSSIKKQEHRPANGKKSDEFNTLLANCLRYCVNDDTCYEAAVKGITDILGQNLELQSRFMNLLSSWGRDADVYRQVQRVKENKVRTTELAAGEEQDAVVTVDVKHLKPGDSWELLAHDDLSCDWQVV</sequence>
<name>A0AA38VGZ6_9PEZI</name>
<accession>A0AA38VGZ6</accession>
<protein>
    <submittedName>
        <fullName evidence="1">Uncharacterized protein</fullName>
    </submittedName>
</protein>
<comment type="caution">
    <text evidence="1">The sequence shown here is derived from an EMBL/GenBank/DDBJ whole genome shotgun (WGS) entry which is preliminary data.</text>
</comment>
<evidence type="ECO:0000313" key="1">
    <source>
        <dbReference type="EMBL" id="KAJ9132265.1"/>
    </source>
</evidence>
<dbReference type="Proteomes" id="UP001174694">
    <property type="component" value="Unassembled WGS sequence"/>
</dbReference>
<dbReference type="EMBL" id="JANBVO010000059">
    <property type="protein sequence ID" value="KAJ9132265.1"/>
    <property type="molecule type" value="Genomic_DNA"/>
</dbReference>
<gene>
    <name evidence="1" type="ORF">NKR23_g11353</name>
</gene>
<dbReference type="AlphaFoldDB" id="A0AA38VGZ6"/>
<organism evidence="1 2">
    <name type="scientific">Pleurostoma richardsiae</name>
    <dbReference type="NCBI Taxonomy" id="41990"/>
    <lineage>
        <taxon>Eukaryota</taxon>
        <taxon>Fungi</taxon>
        <taxon>Dikarya</taxon>
        <taxon>Ascomycota</taxon>
        <taxon>Pezizomycotina</taxon>
        <taxon>Sordariomycetes</taxon>
        <taxon>Sordariomycetidae</taxon>
        <taxon>Calosphaeriales</taxon>
        <taxon>Pleurostomataceae</taxon>
        <taxon>Pleurostoma</taxon>
    </lineage>
</organism>
<proteinExistence type="predicted"/>
<reference evidence="1" key="1">
    <citation type="submission" date="2022-07" db="EMBL/GenBank/DDBJ databases">
        <title>Fungi with potential for degradation of polypropylene.</title>
        <authorList>
            <person name="Gostincar C."/>
        </authorList>
    </citation>
    <scope>NUCLEOTIDE SEQUENCE</scope>
    <source>
        <strain evidence="1">EXF-13308</strain>
    </source>
</reference>
<keyword evidence="2" id="KW-1185">Reference proteome</keyword>
<evidence type="ECO:0000313" key="2">
    <source>
        <dbReference type="Proteomes" id="UP001174694"/>
    </source>
</evidence>